<gene>
    <name evidence="2" type="ORF">SAMN04488691_101730</name>
</gene>
<keyword evidence="1" id="KW-1133">Transmembrane helix</keyword>
<evidence type="ECO:0000313" key="2">
    <source>
        <dbReference type="EMBL" id="SEK55399.1"/>
    </source>
</evidence>
<keyword evidence="1" id="KW-0812">Transmembrane</keyword>
<dbReference type="RefSeq" id="WP_074792114.1">
    <property type="nucleotide sequence ID" value="NZ_FOAD01000001.1"/>
</dbReference>
<protein>
    <submittedName>
        <fullName evidence="2">Uncharacterized protein</fullName>
    </submittedName>
</protein>
<dbReference type="OrthoDB" id="284302at2157"/>
<organism evidence="2 3">
    <name type="scientific">Haloferax larsenii</name>
    <dbReference type="NCBI Taxonomy" id="302484"/>
    <lineage>
        <taxon>Archaea</taxon>
        <taxon>Methanobacteriati</taxon>
        <taxon>Methanobacteriota</taxon>
        <taxon>Stenosarchaea group</taxon>
        <taxon>Halobacteria</taxon>
        <taxon>Halobacteriales</taxon>
        <taxon>Haloferacaceae</taxon>
        <taxon>Haloferax</taxon>
    </lineage>
</organism>
<dbReference type="Proteomes" id="UP000183894">
    <property type="component" value="Unassembled WGS sequence"/>
</dbReference>
<evidence type="ECO:0000256" key="1">
    <source>
        <dbReference type="SAM" id="Phobius"/>
    </source>
</evidence>
<dbReference type="InterPro" id="IPR058440">
    <property type="entry name" value="DUF8127"/>
</dbReference>
<dbReference type="EMBL" id="FOAD01000001">
    <property type="protein sequence ID" value="SEK55399.1"/>
    <property type="molecule type" value="Genomic_DNA"/>
</dbReference>
<keyword evidence="1" id="KW-0472">Membrane</keyword>
<feature type="transmembrane region" description="Helical" evidence="1">
    <location>
        <begin position="199"/>
        <end position="217"/>
    </location>
</feature>
<reference evidence="2 3" key="1">
    <citation type="submission" date="2016-10" db="EMBL/GenBank/DDBJ databases">
        <authorList>
            <person name="de Groot N.N."/>
        </authorList>
    </citation>
    <scope>NUCLEOTIDE SEQUENCE [LARGE SCALE GENOMIC DNA]</scope>
    <source>
        <strain evidence="2 3">CDM_5</strain>
    </source>
</reference>
<feature type="transmembrane region" description="Helical" evidence="1">
    <location>
        <begin position="12"/>
        <end position="36"/>
    </location>
</feature>
<accession>A0A1H7HYT1</accession>
<evidence type="ECO:0000313" key="3">
    <source>
        <dbReference type="Proteomes" id="UP000183894"/>
    </source>
</evidence>
<proteinExistence type="predicted"/>
<sequence>MPSLDPPQRRLIVLSLGAAVLFAAIFAPIGSVFWTYEYTADTIEPTDPDLDSWLYWPEKTVSCVTHCRLASTVKEHGPRVVPSSTYWNAKEFDREYTLLVFPDSDPAFYKPNVTHYENGSVRVALTPVSNATALELASTPASDFPQGVQRIVREGTVHTSRQLTGIDRWGRTRAIVSDDGTYYHHHNRTSRRSMEGAPFMVRMALFFTGVGLCYWAGRID</sequence>
<dbReference type="Pfam" id="PF26448">
    <property type="entry name" value="DUF8127"/>
    <property type="match status" value="1"/>
</dbReference>
<name>A0A1H7HYT1_HALLR</name>
<dbReference type="AlphaFoldDB" id="A0A1H7HYT1"/>